<reference evidence="2" key="1">
    <citation type="submission" date="2023-01" db="EMBL/GenBank/DDBJ databases">
        <authorList>
            <person name="Piombo E."/>
        </authorList>
    </citation>
    <scope>NUCLEOTIDE SEQUENCE</scope>
</reference>
<evidence type="ECO:0000313" key="2">
    <source>
        <dbReference type="EMBL" id="CAI6092070.1"/>
    </source>
</evidence>
<dbReference type="EMBL" id="CABFNP030001195">
    <property type="protein sequence ID" value="CAI6092070.1"/>
    <property type="molecule type" value="Genomic_DNA"/>
</dbReference>
<feature type="transmembrane region" description="Helical" evidence="1">
    <location>
        <begin position="80"/>
        <end position="98"/>
    </location>
</feature>
<dbReference type="PANTHER" id="PTHR32251:SF23">
    <property type="entry name" value="3-OXO-5-ALPHA-STEROID 4-DEHYDROGENASE (DUF1295)"/>
    <property type="match status" value="1"/>
</dbReference>
<keyword evidence="1" id="KW-0472">Membrane</keyword>
<dbReference type="Gene3D" id="1.20.120.1630">
    <property type="match status" value="1"/>
</dbReference>
<feature type="transmembrane region" description="Helical" evidence="1">
    <location>
        <begin position="50"/>
        <end position="68"/>
    </location>
</feature>
<dbReference type="AlphaFoldDB" id="A0AA35Q5A6"/>
<keyword evidence="3" id="KW-1185">Reference proteome</keyword>
<keyword evidence="1" id="KW-1133">Transmembrane helix</keyword>
<dbReference type="Proteomes" id="UP001160390">
    <property type="component" value="Unassembled WGS sequence"/>
</dbReference>
<organism evidence="2 3">
    <name type="scientific">Clonostachys chloroleuca</name>
    <dbReference type="NCBI Taxonomy" id="1926264"/>
    <lineage>
        <taxon>Eukaryota</taxon>
        <taxon>Fungi</taxon>
        <taxon>Dikarya</taxon>
        <taxon>Ascomycota</taxon>
        <taxon>Pezizomycotina</taxon>
        <taxon>Sordariomycetes</taxon>
        <taxon>Hypocreomycetidae</taxon>
        <taxon>Hypocreales</taxon>
        <taxon>Bionectriaceae</taxon>
        <taxon>Clonostachys</taxon>
    </lineage>
</organism>
<dbReference type="GO" id="GO:0016020">
    <property type="term" value="C:membrane"/>
    <property type="evidence" value="ECO:0007669"/>
    <property type="project" value="TreeGrafter"/>
</dbReference>
<dbReference type="PANTHER" id="PTHR32251">
    <property type="entry name" value="3-OXO-5-ALPHA-STEROID 4-DEHYDROGENASE"/>
    <property type="match status" value="1"/>
</dbReference>
<keyword evidence="1" id="KW-0812">Transmembrane</keyword>
<evidence type="ECO:0000313" key="3">
    <source>
        <dbReference type="Proteomes" id="UP001160390"/>
    </source>
</evidence>
<proteinExistence type="predicted"/>
<gene>
    <name evidence="2" type="ORF">CCHLO57077_00006268</name>
</gene>
<evidence type="ECO:0000256" key="1">
    <source>
        <dbReference type="SAM" id="Phobius"/>
    </source>
</evidence>
<protein>
    <submittedName>
        <fullName evidence="2">Uncharacterized protein</fullName>
    </submittedName>
</protein>
<dbReference type="InterPro" id="IPR010721">
    <property type="entry name" value="UstE-like"/>
</dbReference>
<accession>A0AA35Q5A6</accession>
<dbReference type="Pfam" id="PF06966">
    <property type="entry name" value="DUF1295"/>
    <property type="match status" value="1"/>
</dbReference>
<sequence length="371" mass="41893">MALPTLQTISECGDYAKTVEPFIPQLIGLPSNLLNNSGGLAQLYVETNPLVSAFAASVAFSIIFFIVSEINRNYSQVDRLWSILPNLYVVHLALWARLAGLPHSRIDLVAVFTSLWSARLTFNYWRKGGYTVGSEDYRWAIVQKYLPRPVWIIFNITFISFIQSVLLFSFSCIPAYAILLSTQFEPSITTPDVLYFAAEVLLVVSEFVSDGQMWSMFPEQFNSFIPPYPVEVANGLLNQAYQTAKHKYLKDAKVPQGFSRADLDRGFLTSGLFAYSRHPNFFAEQSIWLVLYQWSCYATNNVYSWTGIGAGALVLLFQGSTWLTEAITTGKYPEYKEYQKQVGMFIPTSLGGYKPPKNVAKIAQKETQKQK</sequence>
<name>A0AA35Q5A6_9HYPO</name>
<comment type="caution">
    <text evidence="2">The sequence shown here is derived from an EMBL/GenBank/DDBJ whole genome shotgun (WGS) entry which is preliminary data.</text>
</comment>
<feature type="transmembrane region" description="Helical" evidence="1">
    <location>
        <begin position="152"/>
        <end position="179"/>
    </location>
</feature>